<evidence type="ECO:0000313" key="4">
    <source>
        <dbReference type="Proteomes" id="UP000319383"/>
    </source>
</evidence>
<evidence type="ECO:0000259" key="2">
    <source>
        <dbReference type="Pfam" id="PF07589"/>
    </source>
</evidence>
<gene>
    <name evidence="3" type="ORF">Mal52_27360</name>
</gene>
<sequence precursor="true">MKKCFMLSAAVLVACSLEAQAGFIDFESGYADLQSVNGAIDTGDNLVSISTTGATGNPTGLSYIAGVGEPRTAFTTGTNPGVMNDQAVDNRAGEFFLTDENTPGSNVYASDYIFSFADGITDLSLDIFDFRVDGGAQDVGSTATAMLTLFSDDAMTNIVGMTSFTADLQNQPIDGNWENLLVVANGVAVKAVLDFGGLDRGVGVDNISFTTQPPPVNPVPEPSSFVLMGLGAVGLIGFRRRQQRRAAK</sequence>
<keyword evidence="1" id="KW-0732">Signal</keyword>
<accession>A0A517ZP58</accession>
<feature type="domain" description="Ice-binding protein C-terminal" evidence="2">
    <location>
        <begin position="218"/>
        <end position="241"/>
    </location>
</feature>
<organism evidence="3 4">
    <name type="scientific">Symmachiella dynata</name>
    <dbReference type="NCBI Taxonomy" id="2527995"/>
    <lineage>
        <taxon>Bacteria</taxon>
        <taxon>Pseudomonadati</taxon>
        <taxon>Planctomycetota</taxon>
        <taxon>Planctomycetia</taxon>
        <taxon>Planctomycetales</taxon>
        <taxon>Planctomycetaceae</taxon>
        <taxon>Symmachiella</taxon>
    </lineage>
</organism>
<reference evidence="3 4" key="1">
    <citation type="submission" date="2019-02" db="EMBL/GenBank/DDBJ databases">
        <title>Deep-cultivation of Planctomycetes and their phenomic and genomic characterization uncovers novel biology.</title>
        <authorList>
            <person name="Wiegand S."/>
            <person name="Jogler M."/>
            <person name="Boedeker C."/>
            <person name="Pinto D."/>
            <person name="Vollmers J."/>
            <person name="Rivas-Marin E."/>
            <person name="Kohn T."/>
            <person name="Peeters S.H."/>
            <person name="Heuer A."/>
            <person name="Rast P."/>
            <person name="Oberbeckmann S."/>
            <person name="Bunk B."/>
            <person name="Jeske O."/>
            <person name="Meyerdierks A."/>
            <person name="Storesund J.E."/>
            <person name="Kallscheuer N."/>
            <person name="Luecker S."/>
            <person name="Lage O.M."/>
            <person name="Pohl T."/>
            <person name="Merkel B.J."/>
            <person name="Hornburger P."/>
            <person name="Mueller R.-W."/>
            <person name="Bruemmer F."/>
            <person name="Labrenz M."/>
            <person name="Spormann A.M."/>
            <person name="Op den Camp H."/>
            <person name="Overmann J."/>
            <person name="Amann R."/>
            <person name="Jetten M.S.M."/>
            <person name="Mascher T."/>
            <person name="Medema M.H."/>
            <person name="Devos D.P."/>
            <person name="Kaster A.-K."/>
            <person name="Ovreas L."/>
            <person name="Rohde M."/>
            <person name="Galperin M.Y."/>
            <person name="Jogler C."/>
        </authorList>
    </citation>
    <scope>NUCLEOTIDE SEQUENCE [LARGE SCALE GENOMIC DNA]</scope>
    <source>
        <strain evidence="3 4">Mal52</strain>
    </source>
</reference>
<proteinExistence type="predicted"/>
<dbReference type="KEGG" id="sdyn:Mal52_27360"/>
<dbReference type="Pfam" id="PF07589">
    <property type="entry name" value="PEP-CTERM"/>
    <property type="match status" value="1"/>
</dbReference>
<dbReference type="PROSITE" id="PS51257">
    <property type="entry name" value="PROKAR_LIPOPROTEIN"/>
    <property type="match status" value="1"/>
</dbReference>
<evidence type="ECO:0000313" key="3">
    <source>
        <dbReference type="EMBL" id="QDU44257.1"/>
    </source>
</evidence>
<dbReference type="NCBIfam" id="TIGR02595">
    <property type="entry name" value="PEP_CTERM"/>
    <property type="match status" value="1"/>
</dbReference>
<dbReference type="Proteomes" id="UP000319383">
    <property type="component" value="Chromosome"/>
</dbReference>
<dbReference type="AlphaFoldDB" id="A0A517ZP58"/>
<keyword evidence="4" id="KW-1185">Reference proteome</keyword>
<dbReference type="RefSeq" id="WP_145376643.1">
    <property type="nucleotide sequence ID" value="NZ_CP036276.1"/>
</dbReference>
<feature type="chain" id="PRO_5022145507" evidence="1">
    <location>
        <begin position="22"/>
        <end position="248"/>
    </location>
</feature>
<name>A0A517ZP58_9PLAN</name>
<dbReference type="InterPro" id="IPR013424">
    <property type="entry name" value="Ice-binding_C"/>
</dbReference>
<protein>
    <submittedName>
        <fullName evidence="3">PEP-CTERM motif protein</fullName>
    </submittedName>
</protein>
<evidence type="ECO:0000256" key="1">
    <source>
        <dbReference type="SAM" id="SignalP"/>
    </source>
</evidence>
<feature type="signal peptide" evidence="1">
    <location>
        <begin position="1"/>
        <end position="21"/>
    </location>
</feature>
<dbReference type="EMBL" id="CP036276">
    <property type="protein sequence ID" value="QDU44257.1"/>
    <property type="molecule type" value="Genomic_DNA"/>
</dbReference>